<evidence type="ECO:0000313" key="6">
    <source>
        <dbReference type="Proteomes" id="UP000332933"/>
    </source>
</evidence>
<keyword evidence="1" id="KW-0863">Zinc-finger</keyword>
<dbReference type="GO" id="GO:0008270">
    <property type="term" value="F:zinc ion binding"/>
    <property type="evidence" value="ECO:0007669"/>
    <property type="project" value="UniProtKB-KW"/>
</dbReference>
<evidence type="ECO:0000256" key="2">
    <source>
        <dbReference type="SAM" id="MobiDB-lite"/>
    </source>
</evidence>
<dbReference type="EMBL" id="VJMH01000859">
    <property type="protein sequence ID" value="KAF0714131.1"/>
    <property type="molecule type" value="Genomic_DNA"/>
</dbReference>
<dbReference type="OrthoDB" id="125095at2759"/>
<dbReference type="EMBL" id="CAADRA010000859">
    <property type="protein sequence ID" value="VFT81167.1"/>
    <property type="molecule type" value="Genomic_DNA"/>
</dbReference>
<gene>
    <name evidence="5" type="primary">Aste57867_4032</name>
    <name evidence="4" type="ORF">As57867_004021</name>
    <name evidence="5" type="ORF">ASTE57867_4032</name>
</gene>
<proteinExistence type="predicted"/>
<accession>A0A485KER5</accession>
<dbReference type="PROSITE" id="PS50966">
    <property type="entry name" value="ZF_SWIM"/>
    <property type="match status" value="1"/>
</dbReference>
<name>A0A485KER5_9STRA</name>
<reference evidence="4" key="2">
    <citation type="submission" date="2019-06" db="EMBL/GenBank/DDBJ databases">
        <title>Genomics analysis of Aphanomyces spp. identifies a new class of oomycete effector associated with host adaptation.</title>
        <authorList>
            <person name="Gaulin E."/>
        </authorList>
    </citation>
    <scope>NUCLEOTIDE SEQUENCE</scope>
    <source>
        <strain evidence="4">CBS 578.67</strain>
    </source>
</reference>
<evidence type="ECO:0000256" key="1">
    <source>
        <dbReference type="PROSITE-ProRule" id="PRU00325"/>
    </source>
</evidence>
<protein>
    <submittedName>
        <fullName evidence="5">Aste57867_4032 protein</fullName>
    </submittedName>
</protein>
<dbReference type="AlphaFoldDB" id="A0A485KER5"/>
<reference evidence="5 6" key="1">
    <citation type="submission" date="2019-03" db="EMBL/GenBank/DDBJ databases">
        <authorList>
            <person name="Gaulin E."/>
            <person name="Dumas B."/>
        </authorList>
    </citation>
    <scope>NUCLEOTIDE SEQUENCE [LARGE SCALE GENOMIC DNA]</scope>
    <source>
        <strain evidence="5">CBS 568.67</strain>
    </source>
</reference>
<dbReference type="Pfam" id="PF10551">
    <property type="entry name" value="MULE"/>
    <property type="match status" value="1"/>
</dbReference>
<evidence type="ECO:0000313" key="4">
    <source>
        <dbReference type="EMBL" id="KAF0714131.1"/>
    </source>
</evidence>
<dbReference type="InterPro" id="IPR018289">
    <property type="entry name" value="MULE_transposase_dom"/>
</dbReference>
<feature type="domain" description="SWIM-type" evidence="3">
    <location>
        <begin position="358"/>
        <end position="391"/>
    </location>
</feature>
<dbReference type="InterPro" id="IPR007527">
    <property type="entry name" value="Znf_SWIM"/>
</dbReference>
<keyword evidence="1" id="KW-0479">Metal-binding</keyword>
<feature type="compositionally biased region" description="Basic and acidic residues" evidence="2">
    <location>
        <begin position="430"/>
        <end position="444"/>
    </location>
</feature>
<evidence type="ECO:0000259" key="3">
    <source>
        <dbReference type="PROSITE" id="PS50966"/>
    </source>
</evidence>
<dbReference type="PANTHER" id="PTHR33977">
    <property type="entry name" value="ZINC ION BINDING PROTEIN"/>
    <property type="match status" value="1"/>
</dbReference>
<evidence type="ECO:0000313" key="5">
    <source>
        <dbReference type="EMBL" id="VFT81167.1"/>
    </source>
</evidence>
<keyword evidence="6" id="KW-1185">Reference proteome</keyword>
<feature type="region of interest" description="Disordered" evidence="2">
    <location>
        <begin position="396"/>
        <end position="444"/>
    </location>
</feature>
<dbReference type="PANTHER" id="PTHR33977:SF1">
    <property type="entry name" value="ZINC ION BINDING PROTEIN"/>
    <property type="match status" value="1"/>
</dbReference>
<sequence>MDRDPKTFIFHWDATYKIDSLAYPVLVCGISDVGRKFHPVAFFLLGKESEHEYTWAMAALMDMFREVCGRALKLTYVMADAAKAPALSVEAFYFQLGVDRVLMCFYHLVANVHKRLVGTALKSKALVYRHIYNMHYSRSWNELRSHWVNAMNAWGQNEELAAREFTKYFFDQWINSQSWRWQVYHTPAGFATTNNPCEAFNKHFKVTCVMCVTVYTERSTHGLCATFVLLGEVVEEYSTFQAAEFQEAAAPSDKLVYRTRRLVEYNLLEVVPSEFVYDLPNGEVFVRGVVPRHAISLAYAFEFKLNRASIDDAAAAIGDNVLDPSNFDIAAAYDYNTNTNNMRHESLSSATPQPWYGWRVRVLPRELRCECNYFFKNSSCCHVIFALQATKRDVQGNPNIPKTFERGGPQRSQTTRFGRGRGRGGRSARGGRDHAQVGRALEFE</sequence>
<organism evidence="5 6">
    <name type="scientific">Aphanomyces stellatus</name>
    <dbReference type="NCBI Taxonomy" id="120398"/>
    <lineage>
        <taxon>Eukaryota</taxon>
        <taxon>Sar</taxon>
        <taxon>Stramenopiles</taxon>
        <taxon>Oomycota</taxon>
        <taxon>Saprolegniomycetes</taxon>
        <taxon>Saprolegniales</taxon>
        <taxon>Verrucalvaceae</taxon>
        <taxon>Aphanomyces</taxon>
    </lineage>
</organism>
<dbReference type="Proteomes" id="UP000332933">
    <property type="component" value="Unassembled WGS sequence"/>
</dbReference>
<keyword evidence="1" id="KW-0862">Zinc</keyword>